<protein>
    <recommendedName>
        <fullName evidence="3">Transporter</fullName>
    </recommendedName>
</protein>
<evidence type="ECO:0008006" key="3">
    <source>
        <dbReference type="Google" id="ProtNLM"/>
    </source>
</evidence>
<sequence length="40" mass="4266">MKARIAALIAVAGLSVAAVKSWRDAEARREAWNSAVDPVD</sequence>
<evidence type="ECO:0000313" key="2">
    <source>
        <dbReference type="Proteomes" id="UP001553031"/>
    </source>
</evidence>
<organism evidence="1 2">
    <name type="scientific">Kocuria salsicia</name>
    <dbReference type="NCBI Taxonomy" id="664639"/>
    <lineage>
        <taxon>Bacteria</taxon>
        <taxon>Bacillati</taxon>
        <taxon>Actinomycetota</taxon>
        <taxon>Actinomycetes</taxon>
        <taxon>Micrococcales</taxon>
        <taxon>Micrococcaceae</taxon>
        <taxon>Kocuria</taxon>
    </lineage>
</organism>
<proteinExistence type="predicted"/>
<gene>
    <name evidence="1" type="ORF">AB0O96_09515</name>
</gene>
<dbReference type="EMBL" id="JBFBLL010000005">
    <property type="protein sequence ID" value="MEV8158427.1"/>
    <property type="molecule type" value="Genomic_DNA"/>
</dbReference>
<comment type="caution">
    <text evidence="1">The sequence shown here is derived from an EMBL/GenBank/DDBJ whole genome shotgun (WGS) entry which is preliminary data.</text>
</comment>
<reference evidence="1 2" key="1">
    <citation type="submission" date="2024-06" db="EMBL/GenBank/DDBJ databases">
        <title>The Natural Products Discovery Center: Release of the First 8490 Sequenced Strains for Exploring Actinobacteria Biosynthetic Diversity.</title>
        <authorList>
            <person name="Kalkreuter E."/>
            <person name="Kautsar S.A."/>
            <person name="Yang D."/>
            <person name="Bader C.D."/>
            <person name="Teijaro C.N."/>
            <person name="Fluegel L."/>
            <person name="Davis C.M."/>
            <person name="Simpson J.R."/>
            <person name="Lauterbach L."/>
            <person name="Steele A.D."/>
            <person name="Gui C."/>
            <person name="Meng S."/>
            <person name="Li G."/>
            <person name="Viehrig K."/>
            <person name="Ye F."/>
            <person name="Su P."/>
            <person name="Kiefer A.F."/>
            <person name="Nichols A."/>
            <person name="Cepeda A.J."/>
            <person name="Yan W."/>
            <person name="Fan B."/>
            <person name="Jiang Y."/>
            <person name="Adhikari A."/>
            <person name="Zheng C.-J."/>
            <person name="Schuster L."/>
            <person name="Cowan T.M."/>
            <person name="Smanski M.J."/>
            <person name="Chevrette M.G."/>
            <person name="De Carvalho L.P.S."/>
            <person name="Shen B."/>
        </authorList>
    </citation>
    <scope>NUCLEOTIDE SEQUENCE [LARGE SCALE GENOMIC DNA]</scope>
    <source>
        <strain evidence="1 2">NPDC079179</strain>
    </source>
</reference>
<dbReference type="RefSeq" id="WP_256385958.1">
    <property type="nucleotide sequence ID" value="NZ_CZJU01000175.1"/>
</dbReference>
<evidence type="ECO:0000313" key="1">
    <source>
        <dbReference type="EMBL" id="MEV8158427.1"/>
    </source>
</evidence>
<keyword evidence="2" id="KW-1185">Reference proteome</keyword>
<dbReference type="Proteomes" id="UP001553031">
    <property type="component" value="Unassembled WGS sequence"/>
</dbReference>
<accession>A0ABV3KDE1</accession>
<name>A0ABV3KDE1_9MICC</name>